<evidence type="ECO:0000256" key="6">
    <source>
        <dbReference type="SAM" id="MobiDB-lite"/>
    </source>
</evidence>
<keyword evidence="4 7" id="KW-1133">Transmembrane helix</keyword>
<evidence type="ECO:0000256" key="7">
    <source>
        <dbReference type="SAM" id="Phobius"/>
    </source>
</evidence>
<evidence type="ECO:0000313" key="9">
    <source>
        <dbReference type="Proteomes" id="UP000317078"/>
    </source>
</evidence>
<dbReference type="GO" id="GO:0043190">
    <property type="term" value="C:ATP-binding cassette (ABC) transporter complex"/>
    <property type="evidence" value="ECO:0007669"/>
    <property type="project" value="InterPro"/>
</dbReference>
<dbReference type="Pfam" id="PF03739">
    <property type="entry name" value="LptF_LptG"/>
    <property type="match status" value="1"/>
</dbReference>
<proteinExistence type="predicted"/>
<dbReference type="GO" id="GO:0055085">
    <property type="term" value="P:transmembrane transport"/>
    <property type="evidence" value="ECO:0007669"/>
    <property type="project" value="InterPro"/>
</dbReference>
<comment type="subcellular location">
    <subcellularLocation>
        <location evidence="1">Cell membrane</location>
        <topology evidence="1">Multi-pass membrane protein</topology>
    </subcellularLocation>
</comment>
<comment type="caution">
    <text evidence="8">The sequence shown here is derived from an EMBL/GenBank/DDBJ whole genome shotgun (WGS) entry which is preliminary data.</text>
</comment>
<dbReference type="GO" id="GO:0015920">
    <property type="term" value="P:lipopolysaccharide transport"/>
    <property type="evidence" value="ECO:0007669"/>
    <property type="project" value="TreeGrafter"/>
</dbReference>
<feature type="compositionally biased region" description="Low complexity" evidence="6">
    <location>
        <begin position="396"/>
        <end position="405"/>
    </location>
</feature>
<feature type="transmembrane region" description="Helical" evidence="7">
    <location>
        <begin position="319"/>
        <end position="342"/>
    </location>
</feature>
<dbReference type="PANTHER" id="PTHR33529:SF6">
    <property type="entry name" value="YJGP_YJGQ FAMILY PERMEASE"/>
    <property type="match status" value="1"/>
</dbReference>
<dbReference type="PANTHER" id="PTHR33529">
    <property type="entry name" value="SLR0882 PROTEIN-RELATED"/>
    <property type="match status" value="1"/>
</dbReference>
<feature type="transmembrane region" description="Helical" evidence="7">
    <location>
        <begin position="348"/>
        <end position="367"/>
    </location>
</feature>
<name>A0A502G906_9PROT</name>
<keyword evidence="5 7" id="KW-0472">Membrane</keyword>
<evidence type="ECO:0000256" key="1">
    <source>
        <dbReference type="ARBA" id="ARBA00004651"/>
    </source>
</evidence>
<dbReference type="AlphaFoldDB" id="A0A502G906"/>
<dbReference type="RefSeq" id="WP_140882488.1">
    <property type="nucleotide sequence ID" value="NZ_RCZP01000006.1"/>
</dbReference>
<feature type="transmembrane region" description="Helical" evidence="7">
    <location>
        <begin position="290"/>
        <end position="312"/>
    </location>
</feature>
<keyword evidence="2" id="KW-1003">Cell membrane</keyword>
<dbReference type="Proteomes" id="UP000317078">
    <property type="component" value="Unassembled WGS sequence"/>
</dbReference>
<dbReference type="EMBL" id="RCZP01000006">
    <property type="protein sequence ID" value="TPG58111.1"/>
    <property type="molecule type" value="Genomic_DNA"/>
</dbReference>
<protein>
    <submittedName>
        <fullName evidence="8">LPS export ABC transporter permease LptF</fullName>
    </submittedName>
</protein>
<dbReference type="NCBIfam" id="TIGR04407">
    <property type="entry name" value="LptF_YjgP"/>
    <property type="match status" value="1"/>
</dbReference>
<dbReference type="InterPro" id="IPR005495">
    <property type="entry name" value="LptG/LptF_permease"/>
</dbReference>
<evidence type="ECO:0000256" key="2">
    <source>
        <dbReference type="ARBA" id="ARBA00022475"/>
    </source>
</evidence>
<evidence type="ECO:0000256" key="3">
    <source>
        <dbReference type="ARBA" id="ARBA00022692"/>
    </source>
</evidence>
<evidence type="ECO:0000256" key="4">
    <source>
        <dbReference type="ARBA" id="ARBA00022989"/>
    </source>
</evidence>
<evidence type="ECO:0000256" key="5">
    <source>
        <dbReference type="ARBA" id="ARBA00023136"/>
    </source>
</evidence>
<feature type="compositionally biased region" description="Pro residues" evidence="6">
    <location>
        <begin position="376"/>
        <end position="388"/>
    </location>
</feature>
<feature type="transmembrane region" description="Helical" evidence="7">
    <location>
        <begin position="56"/>
        <end position="78"/>
    </location>
</feature>
<organism evidence="8 9">
    <name type="scientific">Muricoccus nepalensis</name>
    <dbReference type="NCBI Taxonomy" id="1854500"/>
    <lineage>
        <taxon>Bacteria</taxon>
        <taxon>Pseudomonadati</taxon>
        <taxon>Pseudomonadota</taxon>
        <taxon>Alphaproteobacteria</taxon>
        <taxon>Acetobacterales</taxon>
        <taxon>Roseomonadaceae</taxon>
        <taxon>Muricoccus</taxon>
    </lineage>
</organism>
<keyword evidence="9" id="KW-1185">Reference proteome</keyword>
<reference evidence="8 9" key="1">
    <citation type="journal article" date="2019" name="Environ. Microbiol.">
        <title>Species interactions and distinct microbial communities in high Arctic permafrost affected cryosols are associated with the CH4 and CO2 gas fluxes.</title>
        <authorList>
            <person name="Altshuler I."/>
            <person name="Hamel J."/>
            <person name="Turney S."/>
            <person name="Magnuson E."/>
            <person name="Levesque R."/>
            <person name="Greer C."/>
            <person name="Whyte L.G."/>
        </authorList>
    </citation>
    <scope>NUCLEOTIDE SEQUENCE [LARGE SCALE GENOMIC DNA]</scope>
    <source>
        <strain evidence="8 9">S9.3B</strain>
    </source>
</reference>
<evidence type="ECO:0000313" key="8">
    <source>
        <dbReference type="EMBL" id="TPG58111.1"/>
    </source>
</evidence>
<gene>
    <name evidence="8" type="primary">lptF</name>
    <name evidence="8" type="ORF">EAH89_09110</name>
</gene>
<feature type="region of interest" description="Disordered" evidence="6">
    <location>
        <begin position="374"/>
        <end position="405"/>
    </location>
</feature>
<keyword evidence="3 7" id="KW-0812">Transmembrane</keyword>
<sequence length="405" mass="43890">MSRVTRYISRQIAVSLLAVTIGLAALIWLTQSLRFIELVLDRGLPFSVFLELTGLLLPSFFAVILPITTFIVTLFAYVRLSTDRELVVMRAAGLSDWRLARPALIVATVSTVAGLVLQTWLVPVSHAAFREWQFEIRNQMAAILLQEGVFSSVSNDLTVYARLREKDGTLRGILIHDMREPGAPVTILAERGVILPGANGPRVILLNGQRQQMERVVPPRSPPGTPPVPQLSVLAFGENSVDLARTGKAEDARNRDSRERFVGELLNPDPEEGLLERDIRKFRAEGHGRLASPLTAFSFAMVGLAAALATGFRRHGGGLTAMMAIAAVVTLLALGLAVGNLAARDNRFIPLIWLHAIGPGVVAAWVLSGAPGWPRRAPPVPSDAPPLPRGRRARLAPRAAQGASR</sequence>
<feature type="transmembrane region" description="Helical" evidence="7">
    <location>
        <begin position="12"/>
        <end position="36"/>
    </location>
</feature>
<dbReference type="OrthoDB" id="8477889at2"/>
<dbReference type="InterPro" id="IPR030922">
    <property type="entry name" value="LptF"/>
</dbReference>
<accession>A0A502G906</accession>